<dbReference type="AlphaFoldDB" id="X1FUX9"/>
<reference evidence="6" key="1">
    <citation type="journal article" date="2014" name="Front. Microbiol.">
        <title>High frequency of phylogenetically diverse reductive dehalogenase-homologous genes in deep subseafloor sedimentary metagenomes.</title>
        <authorList>
            <person name="Kawai M."/>
            <person name="Futagami T."/>
            <person name="Toyoda A."/>
            <person name="Takaki Y."/>
            <person name="Nishi S."/>
            <person name="Hori S."/>
            <person name="Arai W."/>
            <person name="Tsubouchi T."/>
            <person name="Morono Y."/>
            <person name="Uchiyama I."/>
            <person name="Ito T."/>
            <person name="Fujiyama A."/>
            <person name="Inagaki F."/>
            <person name="Takami H."/>
        </authorList>
    </citation>
    <scope>NUCLEOTIDE SEQUENCE</scope>
    <source>
        <strain evidence="6">Expedition CK06-06</strain>
    </source>
</reference>
<keyword evidence="1" id="KW-0004">4Fe-4S</keyword>
<evidence type="ECO:0000313" key="6">
    <source>
        <dbReference type="EMBL" id="GAH33139.1"/>
    </source>
</evidence>
<dbReference type="InterPro" id="IPR007197">
    <property type="entry name" value="rSAM"/>
</dbReference>
<dbReference type="GO" id="GO:0033588">
    <property type="term" value="C:elongator holoenzyme complex"/>
    <property type="evidence" value="ECO:0007669"/>
    <property type="project" value="TreeGrafter"/>
</dbReference>
<dbReference type="InterPro" id="IPR058240">
    <property type="entry name" value="rSAM_sf"/>
</dbReference>
<dbReference type="InterPro" id="IPR039661">
    <property type="entry name" value="ELP3"/>
</dbReference>
<evidence type="ECO:0000256" key="5">
    <source>
        <dbReference type="ARBA" id="ARBA00023014"/>
    </source>
</evidence>
<sequence>KKPIRSLSGIVNVSVLTKPYPCPGKCVFCPTEKGFPKSYLGGEPAADRAKALNFDPYLQTKRRIEMLKAQGHPTDKIELRIIGGTFSFYPKRYQTWFITRCFVASNRVGGIKRRTSEKISSLKKEQKLNEKAKNRIIGISIETRPDFITKKEIL</sequence>
<protein>
    <recommendedName>
        <fullName evidence="7">Radical SAM core domain-containing protein</fullName>
    </recommendedName>
</protein>
<keyword evidence="5" id="KW-0411">Iron-sulfur</keyword>
<name>X1FUX9_9ZZZZ</name>
<dbReference type="GO" id="GO:0002926">
    <property type="term" value="P:tRNA wobble base 5-methoxycarbonylmethyl-2-thiouridinylation"/>
    <property type="evidence" value="ECO:0007669"/>
    <property type="project" value="TreeGrafter"/>
</dbReference>
<accession>X1FUX9</accession>
<evidence type="ECO:0000256" key="2">
    <source>
        <dbReference type="ARBA" id="ARBA00022691"/>
    </source>
</evidence>
<feature type="non-terminal residue" evidence="6">
    <location>
        <position position="1"/>
    </location>
</feature>
<gene>
    <name evidence="6" type="ORF">S03H2_25499</name>
</gene>
<dbReference type="GO" id="GO:0005634">
    <property type="term" value="C:nucleus"/>
    <property type="evidence" value="ECO:0007669"/>
    <property type="project" value="TreeGrafter"/>
</dbReference>
<dbReference type="SUPFAM" id="SSF102114">
    <property type="entry name" value="Radical SAM enzymes"/>
    <property type="match status" value="1"/>
</dbReference>
<dbReference type="GO" id="GO:0003824">
    <property type="term" value="F:catalytic activity"/>
    <property type="evidence" value="ECO:0007669"/>
    <property type="project" value="InterPro"/>
</dbReference>
<dbReference type="SFLD" id="SFLDS00029">
    <property type="entry name" value="Radical_SAM"/>
    <property type="match status" value="1"/>
</dbReference>
<evidence type="ECO:0000256" key="1">
    <source>
        <dbReference type="ARBA" id="ARBA00022485"/>
    </source>
</evidence>
<feature type="non-terminal residue" evidence="6">
    <location>
        <position position="154"/>
    </location>
</feature>
<dbReference type="EMBL" id="BARU01014454">
    <property type="protein sequence ID" value="GAH33139.1"/>
    <property type="molecule type" value="Genomic_DNA"/>
</dbReference>
<dbReference type="GO" id="GO:0051539">
    <property type="term" value="F:4 iron, 4 sulfur cluster binding"/>
    <property type="evidence" value="ECO:0007669"/>
    <property type="project" value="UniProtKB-KW"/>
</dbReference>
<evidence type="ECO:0000256" key="4">
    <source>
        <dbReference type="ARBA" id="ARBA00023004"/>
    </source>
</evidence>
<keyword evidence="3" id="KW-0479">Metal-binding</keyword>
<dbReference type="GO" id="GO:0046872">
    <property type="term" value="F:metal ion binding"/>
    <property type="evidence" value="ECO:0007669"/>
    <property type="project" value="UniProtKB-KW"/>
</dbReference>
<dbReference type="PANTHER" id="PTHR11135:SF2">
    <property type="entry name" value="ELONGATOR COMPLEX PROTEIN 3"/>
    <property type="match status" value="1"/>
</dbReference>
<dbReference type="GO" id="GO:0005737">
    <property type="term" value="C:cytoplasm"/>
    <property type="evidence" value="ECO:0007669"/>
    <property type="project" value="TreeGrafter"/>
</dbReference>
<organism evidence="6">
    <name type="scientific">marine sediment metagenome</name>
    <dbReference type="NCBI Taxonomy" id="412755"/>
    <lineage>
        <taxon>unclassified sequences</taxon>
        <taxon>metagenomes</taxon>
        <taxon>ecological metagenomes</taxon>
    </lineage>
</organism>
<keyword evidence="2" id="KW-0949">S-adenosyl-L-methionine</keyword>
<comment type="caution">
    <text evidence="6">The sequence shown here is derived from an EMBL/GenBank/DDBJ whole genome shotgun (WGS) entry which is preliminary data.</text>
</comment>
<evidence type="ECO:0000256" key="3">
    <source>
        <dbReference type="ARBA" id="ARBA00022723"/>
    </source>
</evidence>
<proteinExistence type="predicted"/>
<keyword evidence="4" id="KW-0408">Iron</keyword>
<evidence type="ECO:0008006" key="7">
    <source>
        <dbReference type="Google" id="ProtNLM"/>
    </source>
</evidence>
<dbReference type="PANTHER" id="PTHR11135">
    <property type="entry name" value="HISTONE ACETYLTRANSFERASE-RELATED"/>
    <property type="match status" value="1"/>
</dbReference>